<comment type="caution">
    <text evidence="1">The sequence shown here is derived from an EMBL/GenBank/DDBJ whole genome shotgun (WGS) entry which is preliminary data.</text>
</comment>
<dbReference type="Proteomes" id="UP000050940">
    <property type="component" value="Unassembled WGS sequence"/>
</dbReference>
<dbReference type="PATRIC" id="fig|659018.3.peg.1847"/>
<reference evidence="1 2" key="1">
    <citation type="submission" date="2015-05" db="EMBL/GenBank/DDBJ databases">
        <title>Genome sequencing and analysis of members of genus Stenotrophomonas.</title>
        <authorList>
            <person name="Patil P.P."/>
            <person name="Midha S."/>
            <person name="Patil P.B."/>
        </authorList>
    </citation>
    <scope>NUCLEOTIDE SEQUENCE [LARGE SCALE GENOMIC DNA]</scope>
    <source>
        <strain evidence="1 2">JCM 16244</strain>
    </source>
</reference>
<dbReference type="PANTHER" id="PTHR35802">
    <property type="entry name" value="PROTEASE SYNTHASE AND SPORULATION PROTEIN PAI 2"/>
    <property type="match status" value="1"/>
</dbReference>
<dbReference type="PANTHER" id="PTHR35802:SF1">
    <property type="entry name" value="PROTEASE SYNTHASE AND SPORULATION PROTEIN PAI 2"/>
    <property type="match status" value="1"/>
</dbReference>
<dbReference type="InterPro" id="IPR007396">
    <property type="entry name" value="TR_PAI2-type"/>
</dbReference>
<gene>
    <name evidence="1" type="ORF">ABB34_09150</name>
</gene>
<keyword evidence="2" id="KW-1185">Reference proteome</keyword>
<sequence length="212" mass="23127">MGHARDSRYAPRSQDDVLRLLATQPFAWLVSAGGEDAAFTPLPLRAELDADGGLVALRGHLARRNPHVARLRRDGRAQALLIGPHAYVSPSWLDDRTQAPSWNYAAAMFELEVTVSEEPADIRAELDALVSQMEAGRPRAWALDEMGERYARLATGVTALRGAVREVRATFKLGQDEARHDFAQLLVGLQTGGELALVEWMRDFAGDAGASA</sequence>
<protein>
    <recommendedName>
        <fullName evidence="3">Transcriptional regulator</fullName>
    </recommendedName>
</protein>
<dbReference type="RefSeq" id="WP_057641009.1">
    <property type="nucleotide sequence ID" value="NZ_LDJP01000052.1"/>
</dbReference>
<evidence type="ECO:0000313" key="1">
    <source>
        <dbReference type="EMBL" id="KRG84505.1"/>
    </source>
</evidence>
<dbReference type="Pfam" id="PF04299">
    <property type="entry name" value="FMN_bind_2"/>
    <property type="match status" value="1"/>
</dbReference>
<dbReference type="OrthoDB" id="9794948at2"/>
<dbReference type="SUPFAM" id="SSF50475">
    <property type="entry name" value="FMN-binding split barrel"/>
    <property type="match status" value="1"/>
</dbReference>
<accession>A0A0R0DQW5</accession>
<evidence type="ECO:0000313" key="2">
    <source>
        <dbReference type="Proteomes" id="UP000050940"/>
    </source>
</evidence>
<proteinExistence type="predicted"/>
<dbReference type="PIRSF" id="PIRSF010372">
    <property type="entry name" value="PaiB"/>
    <property type="match status" value="1"/>
</dbReference>
<name>A0A0R0DQW5_9GAMM</name>
<evidence type="ECO:0008006" key="3">
    <source>
        <dbReference type="Google" id="ProtNLM"/>
    </source>
</evidence>
<dbReference type="EMBL" id="LDJP01000052">
    <property type="protein sequence ID" value="KRG84505.1"/>
    <property type="molecule type" value="Genomic_DNA"/>
</dbReference>
<organism evidence="1 2">
    <name type="scientific">Stenotrophomonas daejeonensis</name>
    <dbReference type="NCBI Taxonomy" id="659018"/>
    <lineage>
        <taxon>Bacteria</taxon>
        <taxon>Pseudomonadati</taxon>
        <taxon>Pseudomonadota</taxon>
        <taxon>Gammaproteobacteria</taxon>
        <taxon>Lysobacterales</taxon>
        <taxon>Lysobacteraceae</taxon>
        <taxon>Stenotrophomonas</taxon>
    </lineage>
</organism>
<dbReference type="InterPro" id="IPR012349">
    <property type="entry name" value="Split_barrel_FMN-bd"/>
</dbReference>
<dbReference type="STRING" id="659018.ABB34_09150"/>
<dbReference type="Gene3D" id="2.30.110.10">
    <property type="entry name" value="Electron Transport, Fmn-binding Protein, Chain A"/>
    <property type="match status" value="1"/>
</dbReference>
<dbReference type="AlphaFoldDB" id="A0A0R0DQW5"/>